<dbReference type="EMBL" id="CP126655">
    <property type="protein sequence ID" value="WJZ92479.1"/>
    <property type="molecule type" value="Genomic_DNA"/>
</dbReference>
<protein>
    <recommendedName>
        <fullName evidence="3">Maturase MatK N-terminal domain-containing protein</fullName>
    </recommendedName>
</protein>
<dbReference type="PANTHER" id="PTHR34811:SF1">
    <property type="entry name" value="MATURASE K"/>
    <property type="match status" value="1"/>
</dbReference>
<dbReference type="InterPro" id="IPR024942">
    <property type="entry name" value="Maturase_MatK_N"/>
</dbReference>
<reference evidence="4 5" key="1">
    <citation type="journal article" date="2023" name="Hortic Res">
        <title>The complete reference genome for grapevine (Vitis vinifera L.) genetics and breeding.</title>
        <authorList>
            <person name="Shi X."/>
            <person name="Cao S."/>
            <person name="Wang X."/>
            <person name="Huang S."/>
            <person name="Wang Y."/>
            <person name="Liu Z."/>
            <person name="Liu W."/>
            <person name="Leng X."/>
            <person name="Peng Y."/>
            <person name="Wang N."/>
            <person name="Wang Y."/>
            <person name="Ma Z."/>
            <person name="Xu X."/>
            <person name="Zhang F."/>
            <person name="Xue H."/>
            <person name="Zhong H."/>
            <person name="Wang Y."/>
            <person name="Zhang K."/>
            <person name="Velt A."/>
            <person name="Avia K."/>
            <person name="Holtgrawe D."/>
            <person name="Grimplet J."/>
            <person name="Matus J.T."/>
            <person name="Ware D."/>
            <person name="Wu X."/>
            <person name="Wang H."/>
            <person name="Liu C."/>
            <person name="Fang Y."/>
            <person name="Rustenholz C."/>
            <person name="Cheng Z."/>
            <person name="Xiao H."/>
            <person name="Zhou Y."/>
        </authorList>
    </citation>
    <scope>NUCLEOTIDE SEQUENCE [LARGE SCALE GENOMIC DNA]</scope>
    <source>
        <strain evidence="5">cv. Pinot noir / PN40024</strain>
        <tissue evidence="4">Leaf</tissue>
    </source>
</reference>
<name>A0ABY9CBA3_VITVI</name>
<evidence type="ECO:0000313" key="4">
    <source>
        <dbReference type="EMBL" id="WJZ92479.1"/>
    </source>
</evidence>
<accession>A0ABY9CBA3</accession>
<organism evidence="4 5">
    <name type="scientific">Vitis vinifera</name>
    <name type="common">Grape</name>
    <dbReference type="NCBI Taxonomy" id="29760"/>
    <lineage>
        <taxon>Eukaryota</taxon>
        <taxon>Viridiplantae</taxon>
        <taxon>Streptophyta</taxon>
        <taxon>Embryophyta</taxon>
        <taxon>Tracheophyta</taxon>
        <taxon>Spermatophyta</taxon>
        <taxon>Magnoliopsida</taxon>
        <taxon>eudicotyledons</taxon>
        <taxon>Gunneridae</taxon>
        <taxon>Pentapetalae</taxon>
        <taxon>rosids</taxon>
        <taxon>Vitales</taxon>
        <taxon>Vitaceae</taxon>
        <taxon>Viteae</taxon>
        <taxon>Vitis</taxon>
    </lineage>
</organism>
<dbReference type="InterPro" id="IPR002866">
    <property type="entry name" value="Maturase_MatK"/>
</dbReference>
<evidence type="ECO:0000313" key="5">
    <source>
        <dbReference type="Proteomes" id="UP001227230"/>
    </source>
</evidence>
<evidence type="ECO:0000256" key="1">
    <source>
        <dbReference type="ARBA" id="ARBA00006621"/>
    </source>
</evidence>
<evidence type="ECO:0000256" key="2">
    <source>
        <dbReference type="ARBA" id="ARBA00022664"/>
    </source>
</evidence>
<dbReference type="Proteomes" id="UP001227230">
    <property type="component" value="Chromosome 8"/>
</dbReference>
<sequence length="101" mass="12109">MHYVRYKGKFILASKGAPLLMNKWKYYLVNFWQCHFYNQMLENAFIIDNAIKKFDTIVSIIPMIELLAKARFCNALGHPMYIISLSIHQYLMYIIIQQYIH</sequence>
<comment type="similarity">
    <text evidence="1">Belongs to the intron maturase 2 family. MatK subfamily.</text>
</comment>
<dbReference type="PANTHER" id="PTHR34811">
    <property type="entry name" value="MATURASE K"/>
    <property type="match status" value="1"/>
</dbReference>
<evidence type="ECO:0000259" key="3">
    <source>
        <dbReference type="Pfam" id="PF01824"/>
    </source>
</evidence>
<keyword evidence="5" id="KW-1185">Reference proteome</keyword>
<keyword evidence="2" id="KW-0507">mRNA processing</keyword>
<feature type="domain" description="Maturase MatK N-terminal" evidence="3">
    <location>
        <begin position="1"/>
        <end position="41"/>
    </location>
</feature>
<dbReference type="Pfam" id="PF01824">
    <property type="entry name" value="MatK_N"/>
    <property type="match status" value="1"/>
</dbReference>
<proteinExistence type="inferred from homology"/>
<gene>
    <name evidence="4" type="ORF">VitviT2T_011469</name>
</gene>